<comment type="caution">
    <text evidence="5">The sequence shown here is derived from an EMBL/GenBank/DDBJ whole genome shotgun (WGS) entry which is preliminary data.</text>
</comment>
<evidence type="ECO:0000313" key="5">
    <source>
        <dbReference type="EMBL" id="KAK7054342.1"/>
    </source>
</evidence>
<evidence type="ECO:0000256" key="3">
    <source>
        <dbReference type="ARBA" id="ARBA00023002"/>
    </source>
</evidence>
<dbReference type="EMBL" id="JAYKXP010000009">
    <property type="protein sequence ID" value="KAK7054342.1"/>
    <property type="molecule type" value="Genomic_DNA"/>
</dbReference>
<sequence length="326" mass="36335">MSDQYPAEIFTRHLTSPDDKAKQEVDKQNKPGHRPGRQDEFELKPIDDIYANGKPYRGSGKLEGKVAWISGGDSGIGRATAILFAIEGADCTIVHVGQEEKDAQDTRDYILKKTNGERKVHLVQADLKSEAECKRSVDECIKSFGRLDVLVNNHAQQLENRDVTTLDSKQWEETFTVNFHSYFYIVKAALPHMKKGSSIINMASINAFIGRPDLLDYTSTKGALVSFTRGLSNQILGERQIRVNAIAPGPVWTPLVPSTFSKENISSFDSTPMGRPGQPVEVATCCVFLASEDSSFISGNTVSYQYQYTVRYPIFSHLDRYIQTVA</sequence>
<keyword evidence="6" id="KW-1185">Reference proteome</keyword>
<dbReference type="PROSITE" id="PS00061">
    <property type="entry name" value="ADH_SHORT"/>
    <property type="match status" value="1"/>
</dbReference>
<dbReference type="InterPro" id="IPR002347">
    <property type="entry name" value="SDR_fam"/>
</dbReference>
<protein>
    <recommendedName>
        <fullName evidence="7">NAD(P)-binding protein</fullName>
    </recommendedName>
</protein>
<feature type="region of interest" description="Disordered" evidence="4">
    <location>
        <begin position="1"/>
        <end position="40"/>
    </location>
</feature>
<dbReference type="InterPro" id="IPR036291">
    <property type="entry name" value="NAD(P)-bd_dom_sf"/>
</dbReference>
<dbReference type="Gene3D" id="3.40.50.720">
    <property type="entry name" value="NAD(P)-binding Rossmann-like Domain"/>
    <property type="match status" value="1"/>
</dbReference>
<dbReference type="PRINTS" id="PR00080">
    <property type="entry name" value="SDRFAMILY"/>
</dbReference>
<dbReference type="SUPFAM" id="SSF51735">
    <property type="entry name" value="NAD(P)-binding Rossmann-fold domains"/>
    <property type="match status" value="1"/>
</dbReference>
<feature type="compositionally biased region" description="Basic and acidic residues" evidence="4">
    <location>
        <begin position="15"/>
        <end position="29"/>
    </location>
</feature>
<evidence type="ECO:0000313" key="6">
    <source>
        <dbReference type="Proteomes" id="UP001383192"/>
    </source>
</evidence>
<name>A0AAW0DU51_9AGAR</name>
<dbReference type="InterPro" id="IPR020904">
    <property type="entry name" value="Sc_DH/Rdtase_CS"/>
</dbReference>
<keyword evidence="2" id="KW-0521">NADP</keyword>
<dbReference type="Proteomes" id="UP001383192">
    <property type="component" value="Unassembled WGS sequence"/>
</dbReference>
<evidence type="ECO:0000256" key="4">
    <source>
        <dbReference type="SAM" id="MobiDB-lite"/>
    </source>
</evidence>
<dbReference type="FunFam" id="3.40.50.720:FF:000084">
    <property type="entry name" value="Short-chain dehydrogenase reductase"/>
    <property type="match status" value="1"/>
</dbReference>
<dbReference type="PRINTS" id="PR00081">
    <property type="entry name" value="GDHRDH"/>
</dbReference>
<dbReference type="GO" id="GO:0016614">
    <property type="term" value="F:oxidoreductase activity, acting on CH-OH group of donors"/>
    <property type="evidence" value="ECO:0007669"/>
    <property type="project" value="UniProtKB-ARBA"/>
</dbReference>
<evidence type="ECO:0000256" key="2">
    <source>
        <dbReference type="ARBA" id="ARBA00022857"/>
    </source>
</evidence>
<dbReference type="Pfam" id="PF13561">
    <property type="entry name" value="adh_short_C2"/>
    <property type="match status" value="1"/>
</dbReference>
<reference evidence="5 6" key="1">
    <citation type="submission" date="2024-01" db="EMBL/GenBank/DDBJ databases">
        <title>A draft genome for a cacao thread blight-causing isolate of Paramarasmius palmivorus.</title>
        <authorList>
            <person name="Baruah I.K."/>
            <person name="Bukari Y."/>
            <person name="Amoako-Attah I."/>
            <person name="Meinhardt L.W."/>
            <person name="Bailey B.A."/>
            <person name="Cohen S.P."/>
        </authorList>
    </citation>
    <scope>NUCLEOTIDE SEQUENCE [LARGE SCALE GENOMIC DNA]</scope>
    <source>
        <strain evidence="5 6">GH-12</strain>
    </source>
</reference>
<proteinExistence type="inferred from homology"/>
<dbReference type="AlphaFoldDB" id="A0AAW0DU51"/>
<dbReference type="PANTHER" id="PTHR48107">
    <property type="entry name" value="NADPH-DEPENDENT ALDEHYDE REDUCTASE-LIKE PROTEIN, CHLOROPLASTIC-RELATED"/>
    <property type="match status" value="1"/>
</dbReference>
<gene>
    <name evidence="5" type="ORF">VNI00_003536</name>
</gene>
<accession>A0AAW0DU51</accession>
<evidence type="ECO:0000256" key="1">
    <source>
        <dbReference type="ARBA" id="ARBA00006484"/>
    </source>
</evidence>
<organism evidence="5 6">
    <name type="scientific">Paramarasmius palmivorus</name>
    <dbReference type="NCBI Taxonomy" id="297713"/>
    <lineage>
        <taxon>Eukaryota</taxon>
        <taxon>Fungi</taxon>
        <taxon>Dikarya</taxon>
        <taxon>Basidiomycota</taxon>
        <taxon>Agaricomycotina</taxon>
        <taxon>Agaricomycetes</taxon>
        <taxon>Agaricomycetidae</taxon>
        <taxon>Agaricales</taxon>
        <taxon>Marasmiineae</taxon>
        <taxon>Marasmiaceae</taxon>
        <taxon>Paramarasmius</taxon>
    </lineage>
</organism>
<comment type="similarity">
    <text evidence="1">Belongs to the short-chain dehydrogenases/reductases (SDR) family.</text>
</comment>
<keyword evidence="3" id="KW-0560">Oxidoreductase</keyword>
<evidence type="ECO:0008006" key="7">
    <source>
        <dbReference type="Google" id="ProtNLM"/>
    </source>
</evidence>
<dbReference type="PANTHER" id="PTHR48107:SF26">
    <property type="entry name" value="OXIDOREDUCTASE, SHORT-CHAIN DEHYDROGENASE_REDUCTASE FAMILY (AFU_ORTHOLOGUE AFUA_4G05870)"/>
    <property type="match status" value="1"/>
</dbReference>